<evidence type="ECO:0000256" key="2">
    <source>
        <dbReference type="ARBA" id="ARBA00022737"/>
    </source>
</evidence>
<feature type="region of interest" description="Disordered" evidence="5">
    <location>
        <begin position="245"/>
        <end position="270"/>
    </location>
</feature>
<evidence type="ECO:0000313" key="9">
    <source>
        <dbReference type="Proteomes" id="UP000199620"/>
    </source>
</evidence>
<gene>
    <name evidence="7" type="ORF">F1720_00490</name>
    <name evidence="8" type="ORF">SAMN04490181_1649</name>
</gene>
<evidence type="ECO:0000259" key="6">
    <source>
        <dbReference type="PROSITE" id="PS50035"/>
    </source>
</evidence>
<dbReference type="GO" id="GO:0004630">
    <property type="term" value="F:phospholipase D activity"/>
    <property type="evidence" value="ECO:0007669"/>
    <property type="project" value="UniProtKB-EC"/>
</dbReference>
<protein>
    <submittedName>
        <fullName evidence="7">Phospholipase</fullName>
    </submittedName>
</protein>
<evidence type="ECO:0000256" key="1">
    <source>
        <dbReference type="ARBA" id="ARBA00000798"/>
    </source>
</evidence>
<dbReference type="SMART" id="SM00155">
    <property type="entry name" value="PLDc"/>
    <property type="match status" value="2"/>
</dbReference>
<dbReference type="SUPFAM" id="SSF56024">
    <property type="entry name" value="Phospholipase D/nuclease"/>
    <property type="match status" value="2"/>
</dbReference>
<dbReference type="EMBL" id="VUOL01000001">
    <property type="protein sequence ID" value="KAA2233540.1"/>
    <property type="molecule type" value="Genomic_DNA"/>
</dbReference>
<dbReference type="GO" id="GO:0009395">
    <property type="term" value="P:phospholipid catabolic process"/>
    <property type="evidence" value="ECO:0007669"/>
    <property type="project" value="TreeGrafter"/>
</dbReference>
<dbReference type="EMBL" id="LT629800">
    <property type="protein sequence ID" value="SDU92611.1"/>
    <property type="molecule type" value="Genomic_DNA"/>
</dbReference>
<dbReference type="InterPro" id="IPR001736">
    <property type="entry name" value="PLipase_D/transphosphatidylase"/>
</dbReference>
<evidence type="ECO:0000313" key="7">
    <source>
        <dbReference type="EMBL" id="KAA2233540.1"/>
    </source>
</evidence>
<keyword evidence="2" id="KW-0677">Repeat</keyword>
<dbReference type="PANTHER" id="PTHR18896">
    <property type="entry name" value="PHOSPHOLIPASE D"/>
    <property type="match status" value="1"/>
</dbReference>
<keyword evidence="4" id="KW-0443">Lipid metabolism</keyword>
<feature type="domain" description="PLD phosphodiesterase" evidence="6">
    <location>
        <begin position="527"/>
        <end position="554"/>
    </location>
</feature>
<dbReference type="RefSeq" id="WP_090291082.1">
    <property type="nucleotide sequence ID" value="NZ_BMNU01000001.1"/>
</dbReference>
<evidence type="ECO:0000256" key="4">
    <source>
        <dbReference type="ARBA" id="ARBA00023098"/>
    </source>
</evidence>
<dbReference type="PANTHER" id="PTHR18896:SF76">
    <property type="entry name" value="PHOSPHOLIPASE"/>
    <property type="match status" value="1"/>
</dbReference>
<name>A0A5B2V4K6_9PSED</name>
<dbReference type="Proteomes" id="UP000199620">
    <property type="component" value="Chromosome I"/>
</dbReference>
<evidence type="ECO:0000313" key="8">
    <source>
        <dbReference type="EMBL" id="SDU92611.1"/>
    </source>
</evidence>
<evidence type="ECO:0000313" key="10">
    <source>
        <dbReference type="Proteomes" id="UP000325296"/>
    </source>
</evidence>
<dbReference type="PROSITE" id="PS50035">
    <property type="entry name" value="PLD"/>
    <property type="match status" value="1"/>
</dbReference>
<dbReference type="AlphaFoldDB" id="A0A5B2V4K6"/>
<dbReference type="Gene3D" id="3.30.870.10">
    <property type="entry name" value="Endonuclease Chain A"/>
    <property type="match status" value="2"/>
</dbReference>
<evidence type="ECO:0000256" key="3">
    <source>
        <dbReference type="ARBA" id="ARBA00022801"/>
    </source>
</evidence>
<keyword evidence="3" id="KW-0378">Hydrolase</keyword>
<reference evidence="7 10" key="2">
    <citation type="submission" date="2019-09" db="EMBL/GenBank/DDBJ databases">
        <title>Draft genome sequence of Pseudomonas brenneri CCUG 51514(T).</title>
        <authorList>
            <person name="Tunovic T."/>
            <person name="Pineiro-Iglesias B."/>
            <person name="Unosson C."/>
            <person name="Inganas E."/>
            <person name="Ohlen M."/>
            <person name="Cardew S."/>
            <person name="Jensie-Markopoulos S."/>
            <person name="Salva-Serra F."/>
            <person name="Jaen-Luchoro D."/>
            <person name="Svensson-Stadler L."/>
            <person name="Chun J."/>
            <person name="Moore E."/>
        </authorList>
    </citation>
    <scope>NUCLEOTIDE SEQUENCE [LARGE SCALE GENOMIC DNA]</scope>
    <source>
        <strain evidence="7 10">CCUG 51514</strain>
    </source>
</reference>
<dbReference type="OrthoDB" id="8828485at2"/>
<proteinExistence type="predicted"/>
<sequence length="634" mass="70737">MTEPDIVTPVALQHTQQVTCTSPWYVQNTEYPPAMATYQPLINGEEAFRAVHLAIAKATKTVDIICWGFQPSMFFIRDGRAPSIGELLMIKAREGVEVRVLGWEAPFNTAGAGGEANLPGKGPYRIADRALQPSTDDQYAEDRQWFSRCAFADHLAPAMRVARNVPVFVGRGFSVYERAEIAYQAKYKSLDPQLSPYTLGAMAIAATHHQKTVLVDYEQTDSAVGFVMGHNMLDEYWDTDKHTALNRSEGSKPAPNCGPRGDTPRQDISSQVSGPILEHLHHNFATAWRKETGEDLLASRQAMQVGPQLQCTPGTTRQIAQIVRTQPQDKNRRDIEKLYLKAVNNATQFIYIENQYFRWPPLAEAINKAAADQTRAGRDPGLHGNLHLFVITNASPDGVGPGSLNTQRMLESLGRGETIPAITKLQRIEQVKAQTEAQTPTLPELLEQQALLTLTRLTDAMGGGDMSDKAREAQRDAARNNEFRQIWLTEQIAVIENSTLVPSPRPGLKIHVCSLVAPDSPAGKPWMPVYIHSKLMIVNDVFTTHGSANINTRSMQVDSELNIAHEWMSVTQAMRRRLWNLHTDGRGAQDDPEEAFKAWQGLINNNKDRQKQELTPDTPLVEFYYGEKIVKDLD</sequence>
<accession>A0A5B2V4K6</accession>
<dbReference type="InterPro" id="IPR015679">
    <property type="entry name" value="PLipase_D_fam"/>
</dbReference>
<comment type="catalytic activity">
    <reaction evidence="1">
        <text>a 1,2-diacyl-sn-glycero-3-phosphocholine + H2O = a 1,2-diacyl-sn-glycero-3-phosphate + choline + H(+)</text>
        <dbReference type="Rhea" id="RHEA:14445"/>
        <dbReference type="ChEBI" id="CHEBI:15354"/>
        <dbReference type="ChEBI" id="CHEBI:15377"/>
        <dbReference type="ChEBI" id="CHEBI:15378"/>
        <dbReference type="ChEBI" id="CHEBI:57643"/>
        <dbReference type="ChEBI" id="CHEBI:58608"/>
        <dbReference type="EC" id="3.1.4.4"/>
    </reaction>
</comment>
<dbReference type="Proteomes" id="UP000325296">
    <property type="component" value="Unassembled WGS sequence"/>
</dbReference>
<reference evidence="8 9" key="1">
    <citation type="submission" date="2016-10" db="EMBL/GenBank/DDBJ databases">
        <authorList>
            <person name="Varghese N."/>
            <person name="Submissions S."/>
        </authorList>
    </citation>
    <scope>NUCLEOTIDE SEQUENCE [LARGE SCALE GENOMIC DNA]</scope>
    <source>
        <strain evidence="8 9">BS2771</strain>
    </source>
</reference>
<organism evidence="7 10">
    <name type="scientific">Pseudomonas brenneri</name>
    <dbReference type="NCBI Taxonomy" id="129817"/>
    <lineage>
        <taxon>Bacteria</taxon>
        <taxon>Pseudomonadati</taxon>
        <taxon>Pseudomonadota</taxon>
        <taxon>Gammaproteobacteria</taxon>
        <taxon>Pseudomonadales</taxon>
        <taxon>Pseudomonadaceae</taxon>
        <taxon>Pseudomonas</taxon>
    </lineage>
</organism>
<keyword evidence="9" id="KW-1185">Reference proteome</keyword>
<evidence type="ECO:0000256" key="5">
    <source>
        <dbReference type="SAM" id="MobiDB-lite"/>
    </source>
</evidence>